<name>A2BLR6_HYPBU</name>
<reference evidence="1 2" key="1">
    <citation type="journal article" date="2007" name="Archaea">
        <title>The genome of Hyperthermus butylicus: a sulfur-reducing, peptide fermenting, neutrophilic Crenarchaeote growing up to 108 degrees C.</title>
        <authorList>
            <person name="Brugger K."/>
            <person name="Chen L."/>
            <person name="Stark M."/>
            <person name="Zibat A."/>
            <person name="Redder P."/>
            <person name="Ruepp A."/>
            <person name="Awayez M."/>
            <person name="She Q."/>
            <person name="Garrett R.A."/>
            <person name="Klenk H.P."/>
        </authorList>
    </citation>
    <scope>NUCLEOTIDE SEQUENCE [LARGE SCALE GENOMIC DNA]</scope>
    <source>
        <strain evidence="2">DSM 5456 / JCM 9403 / PLM1-5</strain>
    </source>
</reference>
<organism evidence="1 2">
    <name type="scientific">Hyperthermus butylicus (strain DSM 5456 / JCM 9403 / PLM1-5)</name>
    <dbReference type="NCBI Taxonomy" id="415426"/>
    <lineage>
        <taxon>Archaea</taxon>
        <taxon>Thermoproteota</taxon>
        <taxon>Thermoprotei</taxon>
        <taxon>Desulfurococcales</taxon>
        <taxon>Pyrodictiaceae</taxon>
        <taxon>Hyperthermus</taxon>
    </lineage>
</organism>
<keyword evidence="2" id="KW-1185">Reference proteome</keyword>
<dbReference type="EMBL" id="CP000493">
    <property type="protein sequence ID" value="ABM80927.1"/>
    <property type="molecule type" value="Genomic_DNA"/>
</dbReference>
<gene>
    <name evidence="1" type="ordered locus">Hbut_1084</name>
</gene>
<dbReference type="HOGENOM" id="CLU_2127792_0_0_2"/>
<dbReference type="RefSeq" id="WP_011822245.1">
    <property type="nucleotide sequence ID" value="NC_008818.1"/>
</dbReference>
<dbReference type="Proteomes" id="UP000002593">
    <property type="component" value="Chromosome"/>
</dbReference>
<dbReference type="AlphaFoldDB" id="A2BLR6"/>
<protein>
    <submittedName>
        <fullName evidence="1">Uncharacterized protein</fullName>
    </submittedName>
</protein>
<dbReference type="EnsemblBacteria" id="ABM80927">
    <property type="protein sequence ID" value="ABM80927"/>
    <property type="gene ID" value="Hbut_1084"/>
</dbReference>
<dbReference type="GeneID" id="4781699"/>
<sequence>MTEVIIVSSEDDGAAWFKKGKIYINVRWLNLEEEAEWFIDESFMHEYIEHLLGLGHNSAIYVEKVLRKLLYSEWYGFNPVNLLYGRTVRRHRWEQGVSRASSRPVHVAPRQSL</sequence>
<accession>A2BLR6</accession>
<evidence type="ECO:0000313" key="2">
    <source>
        <dbReference type="Proteomes" id="UP000002593"/>
    </source>
</evidence>
<dbReference type="KEGG" id="hbu:Hbut_1084"/>
<evidence type="ECO:0000313" key="1">
    <source>
        <dbReference type="EMBL" id="ABM80927.1"/>
    </source>
</evidence>
<dbReference type="OrthoDB" id="15143at2157"/>
<proteinExistence type="predicted"/>